<sequence length="186" mass="21126">MVALKFDEFVLFLSPTLTEEALREVVVDTLMECLKDGNARKFHSSAYHKFIHTLFDHKKAKWDAEMLPVVSSFIAVNISGCRFDMLCTKEVAGDGIYIPATDDEVMKAEDLIDHKSSLHYVLDNNHTAVCNSNDDTFGQEFMPIDCEDFLRVFKVPKVYSLYSSQFAAYDYEMISDTTALQQKHGG</sequence>
<name>A0ACB9KBS5_9ASTR</name>
<proteinExistence type="predicted"/>
<protein>
    <submittedName>
        <fullName evidence="1">Uncharacterized protein</fullName>
    </submittedName>
</protein>
<gene>
    <name evidence="1" type="ORF">L1987_03884</name>
</gene>
<reference evidence="2" key="1">
    <citation type="journal article" date="2022" name="Mol. Ecol. Resour.">
        <title>The genomes of chicory, endive, great burdock and yacon provide insights into Asteraceae palaeo-polyploidization history and plant inulin production.</title>
        <authorList>
            <person name="Fan W."/>
            <person name="Wang S."/>
            <person name="Wang H."/>
            <person name="Wang A."/>
            <person name="Jiang F."/>
            <person name="Liu H."/>
            <person name="Zhao H."/>
            <person name="Xu D."/>
            <person name="Zhang Y."/>
        </authorList>
    </citation>
    <scope>NUCLEOTIDE SEQUENCE [LARGE SCALE GENOMIC DNA]</scope>
    <source>
        <strain evidence="2">cv. Yunnan</strain>
    </source>
</reference>
<dbReference type="Proteomes" id="UP001056120">
    <property type="component" value="Linkage Group LG01"/>
</dbReference>
<organism evidence="1 2">
    <name type="scientific">Smallanthus sonchifolius</name>
    <dbReference type="NCBI Taxonomy" id="185202"/>
    <lineage>
        <taxon>Eukaryota</taxon>
        <taxon>Viridiplantae</taxon>
        <taxon>Streptophyta</taxon>
        <taxon>Embryophyta</taxon>
        <taxon>Tracheophyta</taxon>
        <taxon>Spermatophyta</taxon>
        <taxon>Magnoliopsida</taxon>
        <taxon>eudicotyledons</taxon>
        <taxon>Gunneridae</taxon>
        <taxon>Pentapetalae</taxon>
        <taxon>asterids</taxon>
        <taxon>campanulids</taxon>
        <taxon>Asterales</taxon>
        <taxon>Asteraceae</taxon>
        <taxon>Asteroideae</taxon>
        <taxon>Heliantheae alliance</taxon>
        <taxon>Millerieae</taxon>
        <taxon>Smallanthus</taxon>
    </lineage>
</organism>
<comment type="caution">
    <text evidence="1">The sequence shown here is derived from an EMBL/GenBank/DDBJ whole genome shotgun (WGS) entry which is preliminary data.</text>
</comment>
<evidence type="ECO:0000313" key="2">
    <source>
        <dbReference type="Proteomes" id="UP001056120"/>
    </source>
</evidence>
<dbReference type="EMBL" id="CM042018">
    <property type="protein sequence ID" value="KAI3829756.1"/>
    <property type="molecule type" value="Genomic_DNA"/>
</dbReference>
<reference evidence="1 2" key="2">
    <citation type="journal article" date="2022" name="Mol. Ecol. Resour.">
        <title>The genomes of chicory, endive, great burdock and yacon provide insights into Asteraceae paleo-polyploidization history and plant inulin production.</title>
        <authorList>
            <person name="Fan W."/>
            <person name="Wang S."/>
            <person name="Wang H."/>
            <person name="Wang A."/>
            <person name="Jiang F."/>
            <person name="Liu H."/>
            <person name="Zhao H."/>
            <person name="Xu D."/>
            <person name="Zhang Y."/>
        </authorList>
    </citation>
    <scope>NUCLEOTIDE SEQUENCE [LARGE SCALE GENOMIC DNA]</scope>
    <source>
        <strain evidence="2">cv. Yunnan</strain>
        <tissue evidence="1">Leaves</tissue>
    </source>
</reference>
<keyword evidence="2" id="KW-1185">Reference proteome</keyword>
<accession>A0ACB9KBS5</accession>
<evidence type="ECO:0000313" key="1">
    <source>
        <dbReference type="EMBL" id="KAI3829756.1"/>
    </source>
</evidence>